<keyword evidence="1" id="KW-0732">Signal</keyword>
<gene>
    <name evidence="2" type="ORF">HNP25_000777</name>
</gene>
<protein>
    <recommendedName>
        <fullName evidence="4">Outer membrane protein beta-barrel domain-containing protein</fullName>
    </recommendedName>
</protein>
<accession>A0A841EDC7</accession>
<dbReference type="AlphaFoldDB" id="A0A841EDC7"/>
<evidence type="ECO:0008006" key="4">
    <source>
        <dbReference type="Google" id="ProtNLM"/>
    </source>
</evidence>
<name>A0A841EDC7_9BACT</name>
<sequence length="203" mass="22501">MKNRLTILFCFLFSATFAQEKTSKIERFFQNKYVNYTEFGGLFGKSYQITQMSYATPVDGRTNFTIQSYNGYKIFDKLSAGVTVGVDWFNAMQIVPISVGIRNTYGKSNTKKVKPYIGVDAGYGFTWLNNDASDNQTATGGLAISPVLGLLIPTGGQANFVLSVGYKHNAFKTVTNSGTPEYPTSTTKEYELNRMAVRLGVNF</sequence>
<organism evidence="2 3">
    <name type="scientific">Arcicella rosea</name>
    <dbReference type="NCBI Taxonomy" id="502909"/>
    <lineage>
        <taxon>Bacteria</taxon>
        <taxon>Pseudomonadati</taxon>
        <taxon>Bacteroidota</taxon>
        <taxon>Cytophagia</taxon>
        <taxon>Cytophagales</taxon>
        <taxon>Flectobacillaceae</taxon>
        <taxon>Arcicella</taxon>
    </lineage>
</organism>
<evidence type="ECO:0000313" key="3">
    <source>
        <dbReference type="Proteomes" id="UP000524404"/>
    </source>
</evidence>
<proteinExistence type="predicted"/>
<feature type="signal peptide" evidence="1">
    <location>
        <begin position="1"/>
        <end position="18"/>
    </location>
</feature>
<dbReference type="EMBL" id="JACHKT010000004">
    <property type="protein sequence ID" value="MBB6002127.1"/>
    <property type="molecule type" value="Genomic_DNA"/>
</dbReference>
<evidence type="ECO:0000313" key="2">
    <source>
        <dbReference type="EMBL" id="MBB6002127.1"/>
    </source>
</evidence>
<reference evidence="2 3" key="1">
    <citation type="submission" date="2020-08" db="EMBL/GenBank/DDBJ databases">
        <title>Functional genomics of gut bacteria from endangered species of beetles.</title>
        <authorList>
            <person name="Carlos-Shanley C."/>
        </authorList>
    </citation>
    <scope>NUCLEOTIDE SEQUENCE [LARGE SCALE GENOMIC DNA]</scope>
    <source>
        <strain evidence="2 3">S00070</strain>
    </source>
</reference>
<comment type="caution">
    <text evidence="2">The sequence shown here is derived from an EMBL/GenBank/DDBJ whole genome shotgun (WGS) entry which is preliminary data.</text>
</comment>
<dbReference type="RefSeq" id="WP_184130556.1">
    <property type="nucleotide sequence ID" value="NZ_JACHKT010000004.1"/>
</dbReference>
<evidence type="ECO:0000256" key="1">
    <source>
        <dbReference type="SAM" id="SignalP"/>
    </source>
</evidence>
<feature type="chain" id="PRO_5032507657" description="Outer membrane protein beta-barrel domain-containing protein" evidence="1">
    <location>
        <begin position="19"/>
        <end position="203"/>
    </location>
</feature>
<dbReference type="Proteomes" id="UP000524404">
    <property type="component" value="Unassembled WGS sequence"/>
</dbReference>
<keyword evidence="3" id="KW-1185">Reference proteome</keyword>